<dbReference type="AlphaFoldDB" id="A0A067QR14"/>
<gene>
    <name evidence="2" type="ORF">L798_03224</name>
</gene>
<evidence type="ECO:0000313" key="3">
    <source>
        <dbReference type="Proteomes" id="UP000027135"/>
    </source>
</evidence>
<feature type="region of interest" description="Disordered" evidence="1">
    <location>
        <begin position="90"/>
        <end position="119"/>
    </location>
</feature>
<reference evidence="2 3" key="1">
    <citation type="journal article" date="2014" name="Nat. Commun.">
        <title>Molecular traces of alternative social organization in a termite genome.</title>
        <authorList>
            <person name="Terrapon N."/>
            <person name="Li C."/>
            <person name="Robertson H.M."/>
            <person name="Ji L."/>
            <person name="Meng X."/>
            <person name="Booth W."/>
            <person name="Chen Z."/>
            <person name="Childers C.P."/>
            <person name="Glastad K.M."/>
            <person name="Gokhale K."/>
            <person name="Gowin J."/>
            <person name="Gronenberg W."/>
            <person name="Hermansen R.A."/>
            <person name="Hu H."/>
            <person name="Hunt B.G."/>
            <person name="Huylmans A.K."/>
            <person name="Khalil S.M."/>
            <person name="Mitchell R.D."/>
            <person name="Munoz-Torres M.C."/>
            <person name="Mustard J.A."/>
            <person name="Pan H."/>
            <person name="Reese J.T."/>
            <person name="Scharf M.E."/>
            <person name="Sun F."/>
            <person name="Vogel H."/>
            <person name="Xiao J."/>
            <person name="Yang W."/>
            <person name="Yang Z."/>
            <person name="Yang Z."/>
            <person name="Zhou J."/>
            <person name="Zhu J."/>
            <person name="Brent C.S."/>
            <person name="Elsik C.G."/>
            <person name="Goodisman M.A."/>
            <person name="Liberles D.A."/>
            <person name="Roe R.M."/>
            <person name="Vargo E.L."/>
            <person name="Vilcinskas A."/>
            <person name="Wang J."/>
            <person name="Bornberg-Bauer E."/>
            <person name="Korb J."/>
            <person name="Zhang G."/>
            <person name="Liebig J."/>
        </authorList>
    </citation>
    <scope>NUCLEOTIDE SEQUENCE [LARGE SCALE GENOMIC DNA]</scope>
    <source>
        <tissue evidence="2">Whole organism</tissue>
    </source>
</reference>
<sequence length="992" mass="109120">MELAMEAVNSYCSSDDEVLFGPITTKEIRKALTLRRQTKVLECADVTPGDTSAGKIEAVQNLTFPLQPPRHKEHLTKMWKRRSLDIPFDCNMNDDSEEAETPAPPPSPEFSGYNGSPYPTPCHTRQQPYVNLGGIAEEEGCADEVEEHSSPAHLTFFPRYSDIGQFSTCKDAHTVSYSSVGFNESVSILSNMDDSLVENTARLSLVPVVTCRETVEASATDEAFTGETQKMSDEDMKARDMLIEKMEQHDALTRQLRSVKKQHINVPDDYRKPLSSKVSNDDIVTLNDVENDFSSDEDGPDSPEVRVLSDDSLEVISSVFESSGENYQPLMVDTSAIADKLESCNFSRLISEGDFISPIVKTVGCHDSLLSKSTLVGDLERQYGRQKVDQALAALGCLTRDVGTSHNNELDDAPLSPEFDIKIPEQTESVPCNISYNKIVAEYSLISDADDCSETSVRDDGNEELNGDRGDVRNNVMVSADEDGGFLSVLSEAALYHATLKQASDKGINVALAENTDMYSQDVLEELNCASASTALHCVREEYDNVQKRGQSHETNGKFMQEGRVQGEPSGLDLRNKSVDDYGDNSISVIQECSVLDDDNMGSCIREMDAKSDLNENDRKNIENVNNLESSCEEGFNDTLEEMEMLLKFGMDYMMSGNNTECPDRLDERSLFHSVSTPKKPLTEKAGFEDFGDPIRFRNVVEISNEDCSKASTEREVCASGLLIKSRVPSSQGVPCDGVATPSTSGILFPKPTTTLGKFHSKMETVSPVVNLGGEKPSAFKVPVKPLFHGTHIPKLRPPRNAKKSPLKPIKVVSPCKRPLGYNTIVSPVGAYIHNTPSPALVTNVKPKLCRAATPKRAMVGRGATVMPRHDFASAIAKTHLEIPYKVEERGTENVNTSNIRPILPIVSYSSVPSVILEEPQLERMPRLNKKMKKLLDAPKPRVFRHEGRVKVVPSPRTRNANAASRAVTSDADGDISVVVEKQVTRSNTLGV</sequence>
<evidence type="ECO:0000313" key="2">
    <source>
        <dbReference type="EMBL" id="KDR07359.1"/>
    </source>
</evidence>
<dbReference type="EMBL" id="KK853474">
    <property type="protein sequence ID" value="KDR07359.1"/>
    <property type="molecule type" value="Genomic_DNA"/>
</dbReference>
<proteinExistence type="predicted"/>
<evidence type="ECO:0000256" key="1">
    <source>
        <dbReference type="SAM" id="MobiDB-lite"/>
    </source>
</evidence>
<accession>A0A067QR14</accession>
<dbReference type="InParanoid" id="A0A067QR14"/>
<name>A0A067QR14_ZOONE</name>
<organism evidence="2 3">
    <name type="scientific">Zootermopsis nevadensis</name>
    <name type="common">Dampwood termite</name>
    <dbReference type="NCBI Taxonomy" id="136037"/>
    <lineage>
        <taxon>Eukaryota</taxon>
        <taxon>Metazoa</taxon>
        <taxon>Ecdysozoa</taxon>
        <taxon>Arthropoda</taxon>
        <taxon>Hexapoda</taxon>
        <taxon>Insecta</taxon>
        <taxon>Pterygota</taxon>
        <taxon>Neoptera</taxon>
        <taxon>Polyneoptera</taxon>
        <taxon>Dictyoptera</taxon>
        <taxon>Blattodea</taxon>
        <taxon>Blattoidea</taxon>
        <taxon>Termitoidae</taxon>
        <taxon>Termopsidae</taxon>
        <taxon>Zootermopsis</taxon>
    </lineage>
</organism>
<protein>
    <submittedName>
        <fullName evidence="2">Uncharacterized protein</fullName>
    </submittedName>
</protein>
<keyword evidence="3" id="KW-1185">Reference proteome</keyword>
<dbReference type="Proteomes" id="UP000027135">
    <property type="component" value="Unassembled WGS sequence"/>
</dbReference>